<name>G3TRL4_LOXAF</name>
<dbReference type="OMA" id="FGYNLEA"/>
<dbReference type="PRINTS" id="PR00007">
    <property type="entry name" value="COMPLEMNTC1Q"/>
</dbReference>
<reference evidence="5 6" key="1">
    <citation type="submission" date="2009-06" db="EMBL/GenBank/DDBJ databases">
        <title>The Genome Sequence of Loxodonta africana (African elephant).</title>
        <authorList>
            <person name="Di Palma F."/>
            <person name="Heiman D."/>
            <person name="Young S."/>
            <person name="Johnson J."/>
            <person name="Lander E.S."/>
            <person name="Lindblad-Toh K."/>
        </authorList>
    </citation>
    <scope>NUCLEOTIDE SEQUENCE [LARGE SCALE GENOMIC DNA]</scope>
    <source>
        <strain evidence="5 6">Isolate ISIS603380</strain>
    </source>
</reference>
<dbReference type="Ensembl" id="ENSLAFT00000035590.1">
    <property type="protein sequence ID" value="ENSLAFP00000018222.1"/>
    <property type="gene ID" value="ENSLAFG00000032411.1"/>
</dbReference>
<feature type="region of interest" description="Disordered" evidence="3">
    <location>
        <begin position="1"/>
        <end position="38"/>
    </location>
</feature>
<dbReference type="SUPFAM" id="SSF49842">
    <property type="entry name" value="TNF-like"/>
    <property type="match status" value="1"/>
</dbReference>
<dbReference type="InterPro" id="IPR050392">
    <property type="entry name" value="Collagen/C1q_domain"/>
</dbReference>
<dbReference type="InParanoid" id="G3TRL4"/>
<reference evidence="5" key="3">
    <citation type="submission" date="2025-09" db="UniProtKB">
        <authorList>
            <consortium name="Ensembl"/>
        </authorList>
    </citation>
    <scope>IDENTIFICATION</scope>
    <source>
        <strain evidence="5">Isolate ISIS603380</strain>
    </source>
</reference>
<evidence type="ECO:0000256" key="3">
    <source>
        <dbReference type="SAM" id="MobiDB-lite"/>
    </source>
</evidence>
<dbReference type="PANTHER" id="PTHR15427:SF35">
    <property type="entry name" value="PROTEIN HP-25 HOMOLOG 1"/>
    <property type="match status" value="1"/>
</dbReference>
<dbReference type="eggNOG" id="ENOG502SK5K">
    <property type="taxonomic scope" value="Eukaryota"/>
</dbReference>
<keyword evidence="2" id="KW-0964">Secreted</keyword>
<dbReference type="InterPro" id="IPR008983">
    <property type="entry name" value="Tumour_necrosis_fac-like_dom"/>
</dbReference>
<keyword evidence="6" id="KW-1185">Reference proteome</keyword>
<proteinExistence type="predicted"/>
<dbReference type="Proteomes" id="UP000007646">
    <property type="component" value="Unassembled WGS sequence"/>
</dbReference>
<reference evidence="5" key="2">
    <citation type="submission" date="2025-08" db="UniProtKB">
        <authorList>
            <consortium name="Ensembl"/>
        </authorList>
    </citation>
    <scope>IDENTIFICATION</scope>
    <source>
        <strain evidence="5">Isolate ISIS603380</strain>
    </source>
</reference>
<dbReference type="PROSITE" id="PS50871">
    <property type="entry name" value="C1Q"/>
    <property type="match status" value="1"/>
</dbReference>
<protein>
    <recommendedName>
        <fullName evidence="4">C1q domain-containing protein</fullName>
    </recommendedName>
</protein>
<accession>G3TRL4</accession>
<dbReference type="AlphaFoldDB" id="G3TRL4"/>
<dbReference type="GeneTree" id="ENSGT00900000141239"/>
<feature type="compositionally biased region" description="Pro residues" evidence="3">
    <location>
        <begin position="1"/>
        <end position="11"/>
    </location>
</feature>
<dbReference type="Gene3D" id="2.60.120.40">
    <property type="match status" value="1"/>
</dbReference>
<evidence type="ECO:0000256" key="1">
    <source>
        <dbReference type="ARBA" id="ARBA00004613"/>
    </source>
</evidence>
<organism evidence="5 6">
    <name type="scientific">Loxodonta africana</name>
    <name type="common">African elephant</name>
    <dbReference type="NCBI Taxonomy" id="9785"/>
    <lineage>
        <taxon>Eukaryota</taxon>
        <taxon>Metazoa</taxon>
        <taxon>Chordata</taxon>
        <taxon>Craniata</taxon>
        <taxon>Vertebrata</taxon>
        <taxon>Euteleostomi</taxon>
        <taxon>Mammalia</taxon>
        <taxon>Eutheria</taxon>
        <taxon>Afrotheria</taxon>
        <taxon>Proboscidea</taxon>
        <taxon>Elephantidae</taxon>
        <taxon>Loxodonta</taxon>
    </lineage>
</organism>
<evidence type="ECO:0000313" key="6">
    <source>
        <dbReference type="Proteomes" id="UP000007646"/>
    </source>
</evidence>
<sequence>KEGPPGPPSPRGLPGIKVSLGYRGSPGMQGPRGEEGGVEKCPFPSISSFAVKLREPLPVPFQPIVFAEALYNPQNHFNLSTGIFTCTSPGVYNFGFDIELFQGSVNVGLMRNSIEIRDKQAEAKDGYEHAAGNAVLQLKEGDRVWLESKAEPKKGSTQTVFFGFLVFPLN</sequence>
<evidence type="ECO:0000256" key="2">
    <source>
        <dbReference type="ARBA" id="ARBA00022525"/>
    </source>
</evidence>
<dbReference type="InterPro" id="IPR001073">
    <property type="entry name" value="C1q_dom"/>
</dbReference>
<dbReference type="SMART" id="SM00110">
    <property type="entry name" value="C1Q"/>
    <property type="match status" value="1"/>
</dbReference>
<dbReference type="GO" id="GO:0005576">
    <property type="term" value="C:extracellular region"/>
    <property type="evidence" value="ECO:0007669"/>
    <property type="project" value="UniProtKB-SubCell"/>
</dbReference>
<comment type="subcellular location">
    <subcellularLocation>
        <location evidence="1">Secreted</location>
    </subcellularLocation>
</comment>
<evidence type="ECO:0000259" key="4">
    <source>
        <dbReference type="PROSITE" id="PS50871"/>
    </source>
</evidence>
<dbReference type="PANTHER" id="PTHR15427">
    <property type="entry name" value="EMILIN ELASTIN MICROFIBRIL INTERFACE-LOCATED PROTEIN ELASTIN MICROFIBRIL INTERFACER"/>
    <property type="match status" value="1"/>
</dbReference>
<evidence type="ECO:0000313" key="5">
    <source>
        <dbReference type="Ensembl" id="ENSLAFP00000018222.1"/>
    </source>
</evidence>
<feature type="domain" description="C1q" evidence="4">
    <location>
        <begin position="42"/>
        <end position="170"/>
    </location>
</feature>
<dbReference type="HOGENOM" id="CLU_001074_0_2_1"/>
<dbReference type="Pfam" id="PF00386">
    <property type="entry name" value="C1q"/>
    <property type="match status" value="1"/>
</dbReference>